<dbReference type="CDD" id="cd18722">
    <property type="entry name" value="PIN_NicB-like"/>
    <property type="match status" value="1"/>
</dbReference>
<protein>
    <submittedName>
        <fullName evidence="2">NYN domain-containing protein</fullName>
    </submittedName>
</protein>
<keyword evidence="3" id="KW-1185">Reference proteome</keyword>
<dbReference type="Proteomes" id="UP000262379">
    <property type="component" value="Unassembled WGS sequence"/>
</dbReference>
<gene>
    <name evidence="2" type="ORF">DY251_08860</name>
</gene>
<evidence type="ECO:0000313" key="2">
    <source>
        <dbReference type="EMBL" id="RFC67703.1"/>
    </source>
</evidence>
<name>A0A371XET5_9HYPH</name>
<proteinExistence type="predicted"/>
<dbReference type="AlphaFoldDB" id="A0A371XET5"/>
<comment type="caution">
    <text evidence="2">The sequence shown here is derived from an EMBL/GenBank/DDBJ whole genome shotgun (WGS) entry which is preliminary data.</text>
</comment>
<organism evidence="2 3">
    <name type="scientific">Mesorhizobium denitrificans</name>
    <dbReference type="NCBI Taxonomy" id="2294114"/>
    <lineage>
        <taxon>Bacteria</taxon>
        <taxon>Pseudomonadati</taxon>
        <taxon>Pseudomonadota</taxon>
        <taxon>Alphaproteobacteria</taxon>
        <taxon>Hyphomicrobiales</taxon>
        <taxon>Phyllobacteriaceae</taxon>
        <taxon>Mesorhizobium</taxon>
    </lineage>
</organism>
<evidence type="ECO:0000259" key="1">
    <source>
        <dbReference type="Pfam" id="PF01936"/>
    </source>
</evidence>
<dbReference type="GO" id="GO:0004540">
    <property type="term" value="F:RNA nuclease activity"/>
    <property type="evidence" value="ECO:0007669"/>
    <property type="project" value="InterPro"/>
</dbReference>
<dbReference type="EMBL" id="QURN01000006">
    <property type="protein sequence ID" value="RFC67703.1"/>
    <property type="molecule type" value="Genomic_DNA"/>
</dbReference>
<dbReference type="Gene3D" id="3.40.50.1010">
    <property type="entry name" value="5'-nuclease"/>
    <property type="match status" value="1"/>
</dbReference>
<dbReference type="RefSeq" id="WP_116623537.1">
    <property type="nucleotide sequence ID" value="NZ_QURN01000006.1"/>
</dbReference>
<dbReference type="Pfam" id="PF01936">
    <property type="entry name" value="NYN"/>
    <property type="match status" value="1"/>
</dbReference>
<accession>A0A371XET5</accession>
<dbReference type="InterPro" id="IPR021139">
    <property type="entry name" value="NYN"/>
</dbReference>
<sequence>MYLARYAILLDGGFVTRKLKEKLGRPALADDIIDLCNEIRANEHLKSYELMRIYYYDAPPSGETILKPVSNEEFPLSSTERYRHSQSLYDQLELKDGVAIRMGETRLTPQQWKMKPRSAKQLIKTPRAITDKDFDLDIGQKGVDIRIGLDMARLALRDTVRAVAVVTGDSDFVPAFKFVRREGVKVMLCTLGHKGARRELKAHADFVLS</sequence>
<evidence type="ECO:0000313" key="3">
    <source>
        <dbReference type="Proteomes" id="UP000262379"/>
    </source>
</evidence>
<reference evidence="3" key="1">
    <citation type="submission" date="2018-08" db="EMBL/GenBank/DDBJ databases">
        <authorList>
            <person name="Im W.T."/>
        </authorList>
    </citation>
    <scope>NUCLEOTIDE SEQUENCE [LARGE SCALE GENOMIC DNA]</scope>
    <source>
        <strain evidence="3">LA-28</strain>
    </source>
</reference>
<feature type="domain" description="NYN" evidence="1">
    <location>
        <begin position="125"/>
        <end position="205"/>
    </location>
</feature>